<dbReference type="Proteomes" id="UP000235672">
    <property type="component" value="Unassembled WGS sequence"/>
</dbReference>
<feature type="domain" description="Zn(2)-C6 fungal-type" evidence="7">
    <location>
        <begin position="275"/>
        <end position="305"/>
    </location>
</feature>
<feature type="compositionally biased region" description="Basic and acidic residues" evidence="6">
    <location>
        <begin position="170"/>
        <end position="184"/>
    </location>
</feature>
<organism evidence="8 9">
    <name type="scientific">Hyaloscypha hepaticicola</name>
    <dbReference type="NCBI Taxonomy" id="2082293"/>
    <lineage>
        <taxon>Eukaryota</taxon>
        <taxon>Fungi</taxon>
        <taxon>Dikarya</taxon>
        <taxon>Ascomycota</taxon>
        <taxon>Pezizomycotina</taxon>
        <taxon>Leotiomycetes</taxon>
        <taxon>Helotiales</taxon>
        <taxon>Hyaloscyphaceae</taxon>
        <taxon>Hyaloscypha</taxon>
    </lineage>
</organism>
<dbReference type="CDD" id="cd12148">
    <property type="entry name" value="fungal_TF_MHR"/>
    <property type="match status" value="1"/>
</dbReference>
<dbReference type="SUPFAM" id="SSF57701">
    <property type="entry name" value="Zn2/Cys6 DNA-binding domain"/>
    <property type="match status" value="1"/>
</dbReference>
<keyword evidence="2" id="KW-0479">Metal-binding</keyword>
<evidence type="ECO:0000256" key="5">
    <source>
        <dbReference type="ARBA" id="ARBA00023242"/>
    </source>
</evidence>
<dbReference type="PANTHER" id="PTHR47338:SF11">
    <property type="entry name" value="ZN(II)2CYS6 TRANSCRIPTION FACTOR (EUROFUNG)"/>
    <property type="match status" value="1"/>
</dbReference>
<dbReference type="InterPro" id="IPR050815">
    <property type="entry name" value="TF_fung"/>
</dbReference>
<dbReference type="STRING" id="1745343.A0A2J6Q5Q0"/>
<gene>
    <name evidence="8" type="ORF">NA56DRAFT_670722</name>
</gene>
<evidence type="ECO:0000313" key="8">
    <source>
        <dbReference type="EMBL" id="PMD21617.1"/>
    </source>
</evidence>
<dbReference type="GO" id="GO:0003677">
    <property type="term" value="F:DNA binding"/>
    <property type="evidence" value="ECO:0007669"/>
    <property type="project" value="InterPro"/>
</dbReference>
<evidence type="ECO:0000313" key="9">
    <source>
        <dbReference type="Proteomes" id="UP000235672"/>
    </source>
</evidence>
<comment type="subcellular location">
    <subcellularLocation>
        <location evidence="1">Nucleus</location>
    </subcellularLocation>
</comment>
<dbReference type="AlphaFoldDB" id="A0A2J6Q5Q0"/>
<protein>
    <recommendedName>
        <fullName evidence="7">Zn(2)-C6 fungal-type domain-containing protein</fullName>
    </recommendedName>
</protein>
<keyword evidence="3" id="KW-0805">Transcription regulation</keyword>
<dbReference type="SMART" id="SM00906">
    <property type="entry name" value="Fungal_trans"/>
    <property type="match status" value="1"/>
</dbReference>
<keyword evidence="4" id="KW-0804">Transcription</keyword>
<feature type="compositionally biased region" description="Low complexity" evidence="6">
    <location>
        <begin position="26"/>
        <end position="39"/>
    </location>
</feature>
<dbReference type="EMBL" id="KZ613480">
    <property type="protein sequence ID" value="PMD21617.1"/>
    <property type="molecule type" value="Genomic_DNA"/>
</dbReference>
<evidence type="ECO:0000256" key="1">
    <source>
        <dbReference type="ARBA" id="ARBA00004123"/>
    </source>
</evidence>
<dbReference type="PANTHER" id="PTHR47338">
    <property type="entry name" value="ZN(II)2CYS6 TRANSCRIPTION FACTOR (EUROFUNG)-RELATED"/>
    <property type="match status" value="1"/>
</dbReference>
<evidence type="ECO:0000256" key="4">
    <source>
        <dbReference type="ARBA" id="ARBA00023163"/>
    </source>
</evidence>
<evidence type="ECO:0000256" key="2">
    <source>
        <dbReference type="ARBA" id="ARBA00022723"/>
    </source>
</evidence>
<keyword evidence="5" id="KW-0539">Nucleus</keyword>
<dbReference type="PROSITE" id="PS50048">
    <property type="entry name" value="ZN2_CY6_FUNGAL_2"/>
    <property type="match status" value="1"/>
</dbReference>
<dbReference type="GO" id="GO:0005634">
    <property type="term" value="C:nucleus"/>
    <property type="evidence" value="ECO:0007669"/>
    <property type="project" value="UniProtKB-SubCell"/>
</dbReference>
<dbReference type="CDD" id="cd00067">
    <property type="entry name" value="GAL4"/>
    <property type="match status" value="1"/>
</dbReference>
<feature type="region of interest" description="Disordered" evidence="6">
    <location>
        <begin position="307"/>
        <end position="407"/>
    </location>
</feature>
<evidence type="ECO:0000256" key="6">
    <source>
        <dbReference type="SAM" id="MobiDB-lite"/>
    </source>
</evidence>
<proteinExistence type="predicted"/>
<dbReference type="OrthoDB" id="5426798at2759"/>
<dbReference type="Pfam" id="PF04082">
    <property type="entry name" value="Fungal_trans"/>
    <property type="match status" value="1"/>
</dbReference>
<dbReference type="Pfam" id="PF00172">
    <property type="entry name" value="Zn_clus"/>
    <property type="match status" value="1"/>
</dbReference>
<dbReference type="GO" id="GO:0008270">
    <property type="term" value="F:zinc ion binding"/>
    <property type="evidence" value="ECO:0007669"/>
    <property type="project" value="InterPro"/>
</dbReference>
<reference evidence="8 9" key="1">
    <citation type="submission" date="2016-05" db="EMBL/GenBank/DDBJ databases">
        <title>A degradative enzymes factory behind the ericoid mycorrhizal symbiosis.</title>
        <authorList>
            <consortium name="DOE Joint Genome Institute"/>
            <person name="Martino E."/>
            <person name="Morin E."/>
            <person name="Grelet G."/>
            <person name="Kuo A."/>
            <person name="Kohler A."/>
            <person name="Daghino S."/>
            <person name="Barry K."/>
            <person name="Choi C."/>
            <person name="Cichocki N."/>
            <person name="Clum A."/>
            <person name="Copeland A."/>
            <person name="Hainaut M."/>
            <person name="Haridas S."/>
            <person name="Labutti K."/>
            <person name="Lindquist E."/>
            <person name="Lipzen A."/>
            <person name="Khouja H.-R."/>
            <person name="Murat C."/>
            <person name="Ohm R."/>
            <person name="Olson A."/>
            <person name="Spatafora J."/>
            <person name="Veneault-Fourrey C."/>
            <person name="Henrissat B."/>
            <person name="Grigoriev I."/>
            <person name="Martin F."/>
            <person name="Perotto S."/>
        </authorList>
    </citation>
    <scope>NUCLEOTIDE SEQUENCE [LARGE SCALE GENOMIC DNA]</scope>
    <source>
        <strain evidence="8 9">UAMH 7357</strain>
    </source>
</reference>
<evidence type="ECO:0000256" key="3">
    <source>
        <dbReference type="ARBA" id="ARBA00023015"/>
    </source>
</evidence>
<feature type="compositionally biased region" description="Basic and acidic residues" evidence="6">
    <location>
        <begin position="335"/>
        <end position="348"/>
    </location>
</feature>
<keyword evidence="9" id="KW-1185">Reference proteome</keyword>
<dbReference type="GO" id="GO:0006351">
    <property type="term" value="P:DNA-templated transcription"/>
    <property type="evidence" value="ECO:0007669"/>
    <property type="project" value="InterPro"/>
</dbReference>
<evidence type="ECO:0000259" key="7">
    <source>
        <dbReference type="PROSITE" id="PS50048"/>
    </source>
</evidence>
<dbReference type="GO" id="GO:0000981">
    <property type="term" value="F:DNA-binding transcription factor activity, RNA polymerase II-specific"/>
    <property type="evidence" value="ECO:0007669"/>
    <property type="project" value="InterPro"/>
</dbReference>
<dbReference type="InterPro" id="IPR007219">
    <property type="entry name" value="XnlR_reg_dom"/>
</dbReference>
<feature type="region of interest" description="Disordered" evidence="6">
    <location>
        <begin position="1"/>
        <end position="207"/>
    </location>
</feature>
<dbReference type="InterPro" id="IPR001138">
    <property type="entry name" value="Zn2Cys6_DnaBD"/>
</dbReference>
<dbReference type="InterPro" id="IPR036864">
    <property type="entry name" value="Zn2-C6_fun-type_DNA-bd_sf"/>
</dbReference>
<sequence length="903" mass="100642">MYQTRPELSHKPAREQLPPLSSLFGSAPSQSRPAQSPYSEGHSPSFPAVSPQDSRQPAIPVYPDRPFENSYFQRPPLSRHSFGSSRPEQVERLGIPPPPRPTQTGPRPESPRYDSRYGVDAARTPGSAPVNGWPHHSQPQPSRPEFLSRDTSSSFRAHPDLRHPPPPPSHRLESDPRAAYREAPHSAPVTPSYPPTPASTVMGDANSTKDGLGPKIWTGTQFLPRFVRQAEVPGEGMCYFYDDGTHCKTVIDGEIVNAHWGVTKAGKPRKRLAIACITCREKKIKCDPDYPRCVQCEKFGRICKFKNAPRGGQGSPDTPPADPEDSISRPVSSRADGESFKGEKRESSHSVSPRQPLRQVTPESESHHAKRQRNGYNDFTPVASEASPRPSVQEIRSPRTPWTESLGTGLIDSNSSLREWHTNPYNTHPVLVTDLIAVFFKHVPETAYSMFPTQPFKAWVLSASEKSPDDLMLIYTILALGTVFSLKSEHRPLGAQYAAISRYACDNRDLSIQLVQSRLLLSLYYFATGNANDAWDFCGGALRTATGLKMNVEIEKSDDHFLKTYPYGLNRAGYAECRRRTFWSCYLLDRFNGFCSGHLSVVNPEDVFLRLPCDLKNFESQIEVQNPYFDITNPMIHNPNWTIGSMAYLINISSIWGDVMAQIYRSSQRPIPATTNSAFATFYESINQRLRAWNDSLPSYYAFSAENLLRAARSGKLGTFMTMHAVYHTTAMKLNRYIQHSVLSRPQLQHHISVAKHHAESLLVIMDTLASRRSPVPSSPTSPTDLPAKFSSPFIGYAVVSAIDILTSKVPISSISNRLASFSSAQTILGEIALFWQSAKNQQAQVILRIGDLAELATREECGAGAIGFKSGVMGATNREEGIFEMRDPIEKTFMKDHDCIYL</sequence>
<accession>A0A2J6Q5Q0</accession>
<dbReference type="SMART" id="SM00066">
    <property type="entry name" value="GAL4"/>
    <property type="match status" value="1"/>
</dbReference>
<dbReference type="PROSITE" id="PS00463">
    <property type="entry name" value="ZN2_CY6_FUNGAL_1"/>
    <property type="match status" value="1"/>
</dbReference>
<name>A0A2J6Q5Q0_9HELO</name>
<dbReference type="Gene3D" id="4.10.240.10">
    <property type="entry name" value="Zn(2)-C6 fungal-type DNA-binding domain"/>
    <property type="match status" value="1"/>
</dbReference>